<feature type="domain" description="FAD dependent oxidoreductase" evidence="2">
    <location>
        <begin position="3"/>
        <end position="313"/>
    </location>
</feature>
<dbReference type="InterPro" id="IPR036188">
    <property type="entry name" value="FAD/NAD-bd_sf"/>
</dbReference>
<dbReference type="RefSeq" id="WP_182538095.1">
    <property type="nucleotide sequence ID" value="NZ_JACGXA010000001.1"/>
</dbReference>
<gene>
    <name evidence="3" type="ORF">FB382_001528</name>
</gene>
<dbReference type="Pfam" id="PF01266">
    <property type="entry name" value="DAO"/>
    <property type="match status" value="1"/>
</dbReference>
<dbReference type="InterPro" id="IPR006076">
    <property type="entry name" value="FAD-dep_OxRdtase"/>
</dbReference>
<dbReference type="EC" id="1.4.3.19" evidence="3"/>
<dbReference type="GO" id="GO:0005737">
    <property type="term" value="C:cytoplasm"/>
    <property type="evidence" value="ECO:0007669"/>
    <property type="project" value="TreeGrafter"/>
</dbReference>
<accession>A0A7W3IZ08</accession>
<comment type="caution">
    <text evidence="3">The sequence shown here is derived from an EMBL/GenBank/DDBJ whole genome shotgun (WGS) entry which is preliminary data.</text>
</comment>
<keyword evidence="1 3" id="KW-0560">Oxidoreductase</keyword>
<keyword evidence="4" id="KW-1185">Reference proteome</keyword>
<dbReference type="SUPFAM" id="SSF54373">
    <property type="entry name" value="FAD-linked reductases, C-terminal domain"/>
    <property type="match status" value="1"/>
</dbReference>
<dbReference type="AlphaFoldDB" id="A0A7W3IZ08"/>
<reference evidence="3 4" key="1">
    <citation type="submission" date="2020-07" db="EMBL/GenBank/DDBJ databases">
        <title>Sequencing the genomes of 1000 actinobacteria strains.</title>
        <authorList>
            <person name="Klenk H.-P."/>
        </authorList>
    </citation>
    <scope>NUCLEOTIDE SEQUENCE [LARGE SCALE GENOMIC DNA]</scope>
    <source>
        <strain evidence="3 4">DSM 21349</strain>
    </source>
</reference>
<protein>
    <submittedName>
        <fullName evidence="3">Glycine oxidase</fullName>
        <ecNumber evidence="3">1.4.3.19</ecNumber>
    </submittedName>
</protein>
<proteinExistence type="predicted"/>
<dbReference type="Proteomes" id="UP000580910">
    <property type="component" value="Unassembled WGS sequence"/>
</dbReference>
<evidence type="ECO:0000313" key="3">
    <source>
        <dbReference type="EMBL" id="MBA8803237.1"/>
    </source>
</evidence>
<dbReference type="GO" id="GO:0043799">
    <property type="term" value="F:glycine oxidase activity"/>
    <property type="evidence" value="ECO:0007669"/>
    <property type="project" value="UniProtKB-EC"/>
</dbReference>
<organism evidence="3 4">
    <name type="scientific">Nocardioides ginsengisegetis</name>
    <dbReference type="NCBI Taxonomy" id="661491"/>
    <lineage>
        <taxon>Bacteria</taxon>
        <taxon>Bacillati</taxon>
        <taxon>Actinomycetota</taxon>
        <taxon>Actinomycetes</taxon>
        <taxon>Propionibacteriales</taxon>
        <taxon>Nocardioidaceae</taxon>
        <taxon>Nocardioides</taxon>
    </lineage>
</organism>
<dbReference type="EMBL" id="JACGXA010000001">
    <property type="protein sequence ID" value="MBA8803237.1"/>
    <property type="molecule type" value="Genomic_DNA"/>
</dbReference>
<dbReference type="PROSITE" id="PS51257">
    <property type="entry name" value="PROKAR_LIPOPROTEIN"/>
    <property type="match status" value="1"/>
</dbReference>
<dbReference type="Gene3D" id="3.50.50.60">
    <property type="entry name" value="FAD/NAD(P)-binding domain"/>
    <property type="match status" value="2"/>
</dbReference>
<dbReference type="PANTHER" id="PTHR13847:SF289">
    <property type="entry name" value="GLYCINE OXIDASE"/>
    <property type="match status" value="1"/>
</dbReference>
<evidence type="ECO:0000313" key="4">
    <source>
        <dbReference type="Proteomes" id="UP000580910"/>
    </source>
</evidence>
<evidence type="ECO:0000259" key="2">
    <source>
        <dbReference type="Pfam" id="PF01266"/>
    </source>
</evidence>
<sequence>MRVRVLGAGIIGLACADELLVRGHEVEVVDPAPGLGASHAAAGMLSPSSEVWHGEEEILRLGMASLALWPGWAGRLGVPLTTTGTLLVGRDAGDLQDVERQVALLASHDVRGDLLSAAAVRRLEPTLSARVAGGALLPGDHSVDPRAVVAALLARVLVRAEADATTPDVTVVATGARLPAPWTHLVHGVRGEVVRARTDDPPVRTVRGWVHGVPVYVVPRPGGEVVIGATSEEHDAPPVATLGGVARLLEAARELVPGLDRAELIEVLARDRPATADHLPLVGPTHDPAVVLAAGHFRHGVLLAPLTARLVADHLDCGAVHPALEPRRVLPVPSAPTRGAPA</sequence>
<dbReference type="PANTHER" id="PTHR13847">
    <property type="entry name" value="SARCOSINE DEHYDROGENASE-RELATED"/>
    <property type="match status" value="1"/>
</dbReference>
<dbReference type="SUPFAM" id="SSF51905">
    <property type="entry name" value="FAD/NAD(P)-binding domain"/>
    <property type="match status" value="1"/>
</dbReference>
<dbReference type="Gene3D" id="3.30.9.10">
    <property type="entry name" value="D-Amino Acid Oxidase, subunit A, domain 2"/>
    <property type="match status" value="2"/>
</dbReference>
<evidence type="ECO:0000256" key="1">
    <source>
        <dbReference type="ARBA" id="ARBA00023002"/>
    </source>
</evidence>
<name>A0A7W3IZ08_9ACTN</name>